<keyword evidence="1" id="KW-0808">Transferase</keyword>
<feature type="compositionally biased region" description="Basic and acidic residues" evidence="6">
    <location>
        <begin position="129"/>
        <end position="138"/>
    </location>
</feature>
<dbReference type="PROSITE" id="PS50103">
    <property type="entry name" value="ZF_C3H1"/>
    <property type="match status" value="3"/>
</dbReference>
<evidence type="ECO:0000256" key="1">
    <source>
        <dbReference type="ARBA" id="ARBA00022679"/>
    </source>
</evidence>
<dbReference type="SMART" id="SM00356">
    <property type="entry name" value="ZnF_C3H1"/>
    <property type="match status" value="3"/>
</dbReference>
<keyword evidence="4 5" id="KW-0862">Zinc</keyword>
<dbReference type="Gene3D" id="4.10.1000.10">
    <property type="entry name" value="Zinc finger, CCCH-type"/>
    <property type="match status" value="2"/>
</dbReference>
<keyword evidence="10" id="KW-1185">Reference proteome</keyword>
<dbReference type="InterPro" id="IPR000571">
    <property type="entry name" value="Znf_CCCH"/>
</dbReference>
<evidence type="ECO:0000256" key="6">
    <source>
        <dbReference type="SAM" id="MobiDB-lite"/>
    </source>
</evidence>
<feature type="compositionally biased region" description="Low complexity" evidence="6">
    <location>
        <begin position="344"/>
        <end position="358"/>
    </location>
</feature>
<dbReference type="PANTHER" id="PTHR11224">
    <property type="entry name" value="MAKORIN-RELATED"/>
    <property type="match status" value="1"/>
</dbReference>
<evidence type="ECO:0000256" key="2">
    <source>
        <dbReference type="ARBA" id="ARBA00022723"/>
    </source>
</evidence>
<feature type="region of interest" description="Disordered" evidence="6">
    <location>
        <begin position="111"/>
        <end position="138"/>
    </location>
</feature>
<dbReference type="GO" id="GO:0000209">
    <property type="term" value="P:protein polyubiquitination"/>
    <property type="evidence" value="ECO:0007669"/>
    <property type="project" value="InterPro"/>
</dbReference>
<dbReference type="SMART" id="SM00184">
    <property type="entry name" value="RING"/>
    <property type="match status" value="1"/>
</dbReference>
<dbReference type="GO" id="GO:0061630">
    <property type="term" value="F:ubiquitin protein ligase activity"/>
    <property type="evidence" value="ECO:0007669"/>
    <property type="project" value="InterPro"/>
</dbReference>
<evidence type="ECO:0000256" key="3">
    <source>
        <dbReference type="ARBA" id="ARBA00022771"/>
    </source>
</evidence>
<feature type="compositionally biased region" description="Polar residues" evidence="6">
    <location>
        <begin position="114"/>
        <end position="128"/>
    </location>
</feature>
<dbReference type="PROSITE" id="PS50089">
    <property type="entry name" value="ZF_RING_2"/>
    <property type="match status" value="1"/>
</dbReference>
<dbReference type="Proteomes" id="UP000789375">
    <property type="component" value="Unassembled WGS sequence"/>
</dbReference>
<accession>A0A9N9GW28</accession>
<feature type="domain" description="C3H1-type" evidence="8">
    <location>
        <begin position="230"/>
        <end position="258"/>
    </location>
</feature>
<dbReference type="SUPFAM" id="SSF90229">
    <property type="entry name" value="CCCH zinc finger"/>
    <property type="match status" value="1"/>
</dbReference>
<dbReference type="PANTHER" id="PTHR11224:SF10">
    <property type="entry name" value="IP09428P-RELATED"/>
    <property type="match status" value="1"/>
</dbReference>
<evidence type="ECO:0000259" key="7">
    <source>
        <dbReference type="PROSITE" id="PS50089"/>
    </source>
</evidence>
<evidence type="ECO:0000313" key="9">
    <source>
        <dbReference type="EMBL" id="CAG8638603.1"/>
    </source>
</evidence>
<feature type="zinc finger region" description="C3H1-type" evidence="5">
    <location>
        <begin position="230"/>
        <end position="258"/>
    </location>
</feature>
<dbReference type="InterPro" id="IPR001841">
    <property type="entry name" value="Znf_RING"/>
</dbReference>
<feature type="zinc finger region" description="C3H1-type" evidence="5">
    <location>
        <begin position="12"/>
        <end position="39"/>
    </location>
</feature>
<dbReference type="InterPro" id="IPR017907">
    <property type="entry name" value="Znf_RING_CS"/>
</dbReference>
<feature type="compositionally biased region" description="Low complexity" evidence="6">
    <location>
        <begin position="41"/>
        <end position="75"/>
    </location>
</feature>
<dbReference type="GO" id="GO:0008270">
    <property type="term" value="F:zinc ion binding"/>
    <property type="evidence" value="ECO:0007669"/>
    <property type="project" value="UniProtKB-KW"/>
</dbReference>
<dbReference type="SUPFAM" id="SSF57850">
    <property type="entry name" value="RING/U-box"/>
    <property type="match status" value="1"/>
</dbReference>
<feature type="domain" description="C3H1-type" evidence="8">
    <location>
        <begin position="12"/>
        <end position="39"/>
    </location>
</feature>
<dbReference type="InterPro" id="IPR045072">
    <property type="entry name" value="MKRN-like"/>
</dbReference>
<dbReference type="PROSITE" id="PS00518">
    <property type="entry name" value="ZF_RING_1"/>
    <property type="match status" value="1"/>
</dbReference>
<feature type="region of interest" description="Disordered" evidence="6">
    <location>
        <begin position="41"/>
        <end position="84"/>
    </location>
</feature>
<evidence type="ECO:0000256" key="5">
    <source>
        <dbReference type="PROSITE-ProRule" id="PRU00723"/>
    </source>
</evidence>
<evidence type="ECO:0000259" key="8">
    <source>
        <dbReference type="PROSITE" id="PS50103"/>
    </source>
</evidence>
<dbReference type="Gene3D" id="3.30.40.10">
    <property type="entry name" value="Zinc/RING finger domain, C3HC4 (zinc finger)"/>
    <property type="match status" value="1"/>
</dbReference>
<feature type="domain" description="C3H1-type" evidence="8">
    <location>
        <begin position="84"/>
        <end position="111"/>
    </location>
</feature>
<dbReference type="InterPro" id="IPR018957">
    <property type="entry name" value="Znf_C3HC4_RING-type"/>
</dbReference>
<name>A0A9N9GW28_FUNMO</name>
<dbReference type="InterPro" id="IPR036855">
    <property type="entry name" value="Znf_CCCH_sf"/>
</dbReference>
<gene>
    <name evidence="9" type="ORF">FMOSSE_LOCUS10867</name>
</gene>
<feature type="zinc finger region" description="C3H1-type" evidence="5">
    <location>
        <begin position="84"/>
        <end position="111"/>
    </location>
</feature>
<evidence type="ECO:0000313" key="10">
    <source>
        <dbReference type="Proteomes" id="UP000789375"/>
    </source>
</evidence>
<keyword evidence="2 5" id="KW-0479">Metal-binding</keyword>
<feature type="domain" description="RING-type" evidence="7">
    <location>
        <begin position="150"/>
        <end position="201"/>
    </location>
</feature>
<reference evidence="9" key="1">
    <citation type="submission" date="2021-06" db="EMBL/GenBank/DDBJ databases">
        <authorList>
            <person name="Kallberg Y."/>
            <person name="Tangrot J."/>
            <person name="Rosling A."/>
        </authorList>
    </citation>
    <scope>NUCLEOTIDE SEQUENCE</scope>
    <source>
        <strain evidence="9">87-6 pot B 2015</strain>
    </source>
</reference>
<keyword evidence="3 5" id="KW-0863">Zinc-finger</keyword>
<dbReference type="EMBL" id="CAJVPP010003851">
    <property type="protein sequence ID" value="CAG8638603.1"/>
    <property type="molecule type" value="Genomic_DNA"/>
</dbReference>
<dbReference type="AlphaFoldDB" id="A0A9N9GW28"/>
<sequence length="375" mass="42920">MSSQRVISVNSNPSRPICRYFVNGCCNRGESCHFLHIQEDSSSSQSNSNSEDTAQSNQSNGESSSSTSNKPNSNSSRHRNKSAPEDSPICRFFLENRCMFGESCWNRHEKPENDTNIESSTSTNCSQKNDLKNPKDKQKAKEVVEEEYTCAICYETPKMFGLLVQCDHIFCRNCIQEWRKTSNVSSPFQDVDTTKTCPVCRKNSPYIVPSPRFAKSGTQKDQIISTYKEKISRIPCKYFEESRTCPFADACFYQHANPDGTRCNLGPPIKRKKRSYLSSNFRYMSDSDIDLSISEIIGGLHFNFSSWDVEMEYDENTGGWGDADDDDDEEDENEVINLRENHSWDTPTTDWDTPTTDWAGNTHGWDSWETDNMEW</sequence>
<protein>
    <submittedName>
        <fullName evidence="9">14316_t:CDS:1</fullName>
    </submittedName>
</protein>
<proteinExistence type="predicted"/>
<feature type="region of interest" description="Disordered" evidence="6">
    <location>
        <begin position="343"/>
        <end position="375"/>
    </location>
</feature>
<organism evidence="9 10">
    <name type="scientific">Funneliformis mosseae</name>
    <name type="common">Endomycorrhizal fungus</name>
    <name type="synonym">Glomus mosseae</name>
    <dbReference type="NCBI Taxonomy" id="27381"/>
    <lineage>
        <taxon>Eukaryota</taxon>
        <taxon>Fungi</taxon>
        <taxon>Fungi incertae sedis</taxon>
        <taxon>Mucoromycota</taxon>
        <taxon>Glomeromycotina</taxon>
        <taxon>Glomeromycetes</taxon>
        <taxon>Glomerales</taxon>
        <taxon>Glomeraceae</taxon>
        <taxon>Funneliformis</taxon>
    </lineage>
</organism>
<dbReference type="Pfam" id="PF00097">
    <property type="entry name" value="zf-C3HC4"/>
    <property type="match status" value="1"/>
</dbReference>
<evidence type="ECO:0000256" key="4">
    <source>
        <dbReference type="ARBA" id="ARBA00022833"/>
    </source>
</evidence>
<comment type="caution">
    <text evidence="9">The sequence shown here is derived from an EMBL/GenBank/DDBJ whole genome shotgun (WGS) entry which is preliminary data.</text>
</comment>
<dbReference type="InterPro" id="IPR013083">
    <property type="entry name" value="Znf_RING/FYVE/PHD"/>
</dbReference>